<dbReference type="PANTHER" id="PTHR12001:SF44">
    <property type="entry name" value="GERANYLGERANYL PYROPHOSPHATE SYNTHASE"/>
    <property type="match status" value="1"/>
</dbReference>
<sequence length="357" mass="40790">MTEEKANELVRSTLSTISEVTKADNDYWSSKLENKIDEPCSYISRSKQGKQFRSLLIKTFNEIYYELDKPIIDMLSKVAERLHNASLVIDDIEDNSAMRRGMKTSHLVYGVAGSLNSANYSYFLALQELIDFEKNDSSQNGTNHARLAEVTQIFNEELLNLHRGQGLDIYWRDYRDKLDLSTIPSTTDYINMVKNKTGGLFRLMIRLMDCYSSFSVKETFKKERTDSILCLCDYLGIIYQIRDDYLNLLSDSAVASNKGDFAEDITEGKFSFPVVLGIHQELKDSTNGSRIYEILLKKTSDVVLKKEMLSLLEKFGIFSSTKKVIQELGNTVIKTYLHSRNIKTQSLQKVVESLTSV</sequence>
<dbReference type="InParanoid" id="A0A1E5R7J8"/>
<evidence type="ECO:0000313" key="6">
    <source>
        <dbReference type="Proteomes" id="UP000095728"/>
    </source>
</evidence>
<evidence type="ECO:0000256" key="4">
    <source>
        <dbReference type="RuleBase" id="RU004466"/>
    </source>
</evidence>
<dbReference type="InterPro" id="IPR033749">
    <property type="entry name" value="Polyprenyl_synt_CS"/>
</dbReference>
<evidence type="ECO:0000256" key="3">
    <source>
        <dbReference type="ARBA" id="ARBA00022842"/>
    </source>
</evidence>
<keyword evidence="1 4" id="KW-0808">Transferase</keyword>
<dbReference type="InterPro" id="IPR000092">
    <property type="entry name" value="Polyprenyl_synt"/>
</dbReference>
<dbReference type="GO" id="GO:0046872">
    <property type="term" value="F:metal ion binding"/>
    <property type="evidence" value="ECO:0007669"/>
    <property type="project" value="UniProtKB-KW"/>
</dbReference>
<proteinExistence type="inferred from homology"/>
<name>A0A1E5R7J8_9ASCO</name>
<dbReference type="CDD" id="cd00685">
    <property type="entry name" value="Trans_IPPS_HT"/>
    <property type="match status" value="1"/>
</dbReference>
<dbReference type="Proteomes" id="UP000095728">
    <property type="component" value="Unassembled WGS sequence"/>
</dbReference>
<dbReference type="PROSITE" id="PS00723">
    <property type="entry name" value="POLYPRENYL_SYNTHASE_1"/>
    <property type="match status" value="1"/>
</dbReference>
<dbReference type="SUPFAM" id="SSF48576">
    <property type="entry name" value="Terpenoid synthases"/>
    <property type="match status" value="1"/>
</dbReference>
<comment type="caution">
    <text evidence="5">The sequence shown here is derived from an EMBL/GenBank/DDBJ whole genome shotgun (WGS) entry which is preliminary data.</text>
</comment>
<dbReference type="Pfam" id="PF00348">
    <property type="entry name" value="polyprenyl_synt"/>
    <property type="match status" value="1"/>
</dbReference>
<keyword evidence="6" id="KW-1185">Reference proteome</keyword>
<dbReference type="SFLD" id="SFLDS00005">
    <property type="entry name" value="Isoprenoid_Synthase_Type_I"/>
    <property type="match status" value="1"/>
</dbReference>
<dbReference type="InterPro" id="IPR008949">
    <property type="entry name" value="Isoprenoid_synthase_dom_sf"/>
</dbReference>
<evidence type="ECO:0000256" key="2">
    <source>
        <dbReference type="ARBA" id="ARBA00022723"/>
    </source>
</evidence>
<dbReference type="STRING" id="56408.A0A1E5R7J8"/>
<keyword evidence="3" id="KW-0460">Magnesium</keyword>
<reference evidence="6" key="1">
    <citation type="journal article" date="2016" name="Genome Announc.">
        <title>Genome sequences of three species of Hanseniaspora isolated from spontaneous wine fermentations.</title>
        <authorList>
            <person name="Sternes P.R."/>
            <person name="Lee D."/>
            <person name="Kutyna D.R."/>
            <person name="Borneman A.R."/>
        </authorList>
    </citation>
    <scope>NUCLEOTIDE SEQUENCE [LARGE SCALE GENOMIC DNA]</scope>
    <source>
        <strain evidence="6">AWRI3579</strain>
    </source>
</reference>
<dbReference type="PROSITE" id="PS00444">
    <property type="entry name" value="POLYPRENYL_SYNTHASE_2"/>
    <property type="match status" value="1"/>
</dbReference>
<dbReference type="PANTHER" id="PTHR12001">
    <property type="entry name" value="GERANYLGERANYL PYROPHOSPHATE SYNTHASE"/>
    <property type="match status" value="1"/>
</dbReference>
<dbReference type="AlphaFoldDB" id="A0A1E5R7J8"/>
<evidence type="ECO:0000313" key="5">
    <source>
        <dbReference type="EMBL" id="OEJ82851.1"/>
    </source>
</evidence>
<dbReference type="EMBL" id="LPNM01000009">
    <property type="protein sequence ID" value="OEJ82851.1"/>
    <property type="molecule type" value="Genomic_DNA"/>
</dbReference>
<dbReference type="OrthoDB" id="6921389at2759"/>
<dbReference type="GO" id="GO:0004659">
    <property type="term" value="F:prenyltransferase activity"/>
    <property type="evidence" value="ECO:0007669"/>
    <property type="project" value="InterPro"/>
</dbReference>
<comment type="similarity">
    <text evidence="4">Belongs to the FPP/GGPP synthase family.</text>
</comment>
<protein>
    <submittedName>
        <fullName evidence="5">Geranylgeranyl pyrophosphate synthase</fullName>
    </submittedName>
</protein>
<gene>
    <name evidence="5" type="ORF">AWRI3579_g3271</name>
</gene>
<organism evidence="5 6">
    <name type="scientific">Hanseniaspora osmophila</name>
    <dbReference type="NCBI Taxonomy" id="56408"/>
    <lineage>
        <taxon>Eukaryota</taxon>
        <taxon>Fungi</taxon>
        <taxon>Dikarya</taxon>
        <taxon>Ascomycota</taxon>
        <taxon>Saccharomycotina</taxon>
        <taxon>Saccharomycetes</taxon>
        <taxon>Saccharomycodales</taxon>
        <taxon>Saccharomycodaceae</taxon>
        <taxon>Hanseniaspora</taxon>
    </lineage>
</organism>
<dbReference type="GO" id="GO:0008299">
    <property type="term" value="P:isoprenoid biosynthetic process"/>
    <property type="evidence" value="ECO:0007669"/>
    <property type="project" value="InterPro"/>
</dbReference>
<keyword evidence="2" id="KW-0479">Metal-binding</keyword>
<accession>A0A1E5R7J8</accession>
<dbReference type="FunCoup" id="A0A1E5R7J8">
    <property type="interactions" value="464"/>
</dbReference>
<dbReference type="Gene3D" id="1.10.600.10">
    <property type="entry name" value="Farnesyl Diphosphate Synthase"/>
    <property type="match status" value="1"/>
</dbReference>
<evidence type="ECO:0000256" key="1">
    <source>
        <dbReference type="ARBA" id="ARBA00022679"/>
    </source>
</evidence>